<dbReference type="GO" id="GO:0016020">
    <property type="term" value="C:membrane"/>
    <property type="evidence" value="ECO:0007669"/>
    <property type="project" value="TreeGrafter"/>
</dbReference>
<dbReference type="SUPFAM" id="SSF53474">
    <property type="entry name" value="alpha/beta-Hydrolases"/>
    <property type="match status" value="1"/>
</dbReference>
<comment type="caution">
    <text evidence="2">The sequence shown here is derived from an EMBL/GenBank/DDBJ whole genome shotgun (WGS) entry which is preliminary data.</text>
</comment>
<keyword evidence="3" id="KW-1185">Reference proteome</keyword>
<dbReference type="InterPro" id="IPR000073">
    <property type="entry name" value="AB_hydrolase_1"/>
</dbReference>
<evidence type="ECO:0000313" key="3">
    <source>
        <dbReference type="Proteomes" id="UP000706124"/>
    </source>
</evidence>
<feature type="domain" description="AB hydrolase-1" evidence="1">
    <location>
        <begin position="24"/>
        <end position="254"/>
    </location>
</feature>
<dbReference type="GO" id="GO:0047372">
    <property type="term" value="F:monoacylglycerol lipase activity"/>
    <property type="evidence" value="ECO:0007669"/>
    <property type="project" value="TreeGrafter"/>
</dbReference>
<dbReference type="Proteomes" id="UP000706124">
    <property type="component" value="Unassembled WGS sequence"/>
</dbReference>
<dbReference type="Gene3D" id="3.40.50.1820">
    <property type="entry name" value="alpha/beta hydrolase"/>
    <property type="match status" value="1"/>
</dbReference>
<protein>
    <recommendedName>
        <fullName evidence="1">AB hydrolase-1 domain-containing protein</fullName>
    </recommendedName>
</protein>
<dbReference type="InterPro" id="IPR050266">
    <property type="entry name" value="AB_hydrolase_sf"/>
</dbReference>
<dbReference type="PANTHER" id="PTHR43798">
    <property type="entry name" value="MONOACYLGLYCEROL LIPASE"/>
    <property type="match status" value="1"/>
</dbReference>
<name>A0A9P7MKL1_9HYPO</name>
<proteinExistence type="predicted"/>
<reference evidence="2 3" key="1">
    <citation type="journal article" date="2020" name="bioRxiv">
        <title>Whole genome comparisons of ergot fungi reveals the divergence and evolution of species within the genus Claviceps are the result of varying mechanisms driving genome evolution and host range expansion.</title>
        <authorList>
            <person name="Wyka S.A."/>
            <person name="Mondo S.J."/>
            <person name="Liu M."/>
            <person name="Dettman J."/>
            <person name="Nalam V."/>
            <person name="Broders K.D."/>
        </authorList>
    </citation>
    <scope>NUCLEOTIDE SEQUENCE [LARGE SCALE GENOMIC DNA]</scope>
    <source>
        <strain evidence="2 3">CCC 1485</strain>
    </source>
</reference>
<evidence type="ECO:0000313" key="2">
    <source>
        <dbReference type="EMBL" id="KAG5949038.1"/>
    </source>
</evidence>
<sequence>MPSIRIDNQELYYTWSPRSNGPILLFVHGIGSSHSFYSPIIPSLVKKGHSCLAFDIPGSALSTYRGRGSDVEAICGAALALIAVLKLDSRRVIVVGHAMGTIVASEMALYLNPLGIILIGPMNPSPQLADVFAARGQLVQKEGMEGVVDVFLSVETGPRATATQKAFIRSLLLAQSPAGYSSLCSTITNAQTPRYEEATCPLLIIVGSDDNTSSMAGSQAILDSWGVAAELKRMQVLRGVGHWHCIEAADEVEALVDEFAQGMKSILSTTIME</sequence>
<organism evidence="2 3">
    <name type="scientific">Claviceps pazoutovae</name>
    <dbReference type="NCBI Taxonomy" id="1649127"/>
    <lineage>
        <taxon>Eukaryota</taxon>
        <taxon>Fungi</taxon>
        <taxon>Dikarya</taxon>
        <taxon>Ascomycota</taxon>
        <taxon>Pezizomycotina</taxon>
        <taxon>Sordariomycetes</taxon>
        <taxon>Hypocreomycetidae</taxon>
        <taxon>Hypocreales</taxon>
        <taxon>Clavicipitaceae</taxon>
        <taxon>Claviceps</taxon>
    </lineage>
</organism>
<dbReference type="GO" id="GO:0046464">
    <property type="term" value="P:acylglycerol catabolic process"/>
    <property type="evidence" value="ECO:0007669"/>
    <property type="project" value="TreeGrafter"/>
</dbReference>
<dbReference type="AlphaFoldDB" id="A0A9P7MKL1"/>
<dbReference type="OrthoDB" id="2498029at2759"/>
<accession>A0A9P7MKL1</accession>
<gene>
    <name evidence="2" type="ORF">E4U60_007638</name>
</gene>
<dbReference type="EMBL" id="SRPO01000009">
    <property type="protein sequence ID" value="KAG5949038.1"/>
    <property type="molecule type" value="Genomic_DNA"/>
</dbReference>
<dbReference type="PANTHER" id="PTHR43798:SF5">
    <property type="entry name" value="MONOACYLGLYCEROL LIPASE ABHD6"/>
    <property type="match status" value="1"/>
</dbReference>
<evidence type="ECO:0000259" key="1">
    <source>
        <dbReference type="Pfam" id="PF12697"/>
    </source>
</evidence>
<dbReference type="Pfam" id="PF12697">
    <property type="entry name" value="Abhydrolase_6"/>
    <property type="match status" value="1"/>
</dbReference>
<dbReference type="InterPro" id="IPR029058">
    <property type="entry name" value="AB_hydrolase_fold"/>
</dbReference>